<evidence type="ECO:0000256" key="3">
    <source>
        <dbReference type="ARBA" id="ARBA00022723"/>
    </source>
</evidence>
<gene>
    <name evidence="6" type="primary">nrdG</name>
    <name evidence="6" type="ORF">J0654_01385</name>
</gene>
<keyword evidence="7" id="KW-1185">Reference proteome</keyword>
<name>A0ABS3FC38_9FLAO</name>
<dbReference type="InterPro" id="IPR014191">
    <property type="entry name" value="Anaer_RNR_activator"/>
</dbReference>
<protein>
    <submittedName>
        <fullName evidence="6">Anaerobic ribonucleoside-triphosphate reductase activating protein</fullName>
    </submittedName>
</protein>
<dbReference type="InterPro" id="IPR007197">
    <property type="entry name" value="rSAM"/>
</dbReference>
<keyword evidence="3" id="KW-0479">Metal-binding</keyword>
<evidence type="ECO:0000256" key="5">
    <source>
        <dbReference type="ARBA" id="ARBA00023014"/>
    </source>
</evidence>
<dbReference type="SFLD" id="SFLDS00029">
    <property type="entry name" value="Radical_SAM"/>
    <property type="match status" value="1"/>
</dbReference>
<accession>A0ABS3FC38</accession>
<keyword evidence="5" id="KW-0411">Iron-sulfur</keyword>
<comment type="caution">
    <text evidence="6">The sequence shown here is derived from an EMBL/GenBank/DDBJ whole genome shotgun (WGS) entry which is preliminary data.</text>
</comment>
<organism evidence="6 7">
    <name type="scientific">Flagellimonas profundi</name>
    <dbReference type="NCBI Taxonomy" id="2915620"/>
    <lineage>
        <taxon>Bacteria</taxon>
        <taxon>Pseudomonadati</taxon>
        <taxon>Bacteroidota</taxon>
        <taxon>Flavobacteriia</taxon>
        <taxon>Flavobacteriales</taxon>
        <taxon>Flavobacteriaceae</taxon>
        <taxon>Flagellimonas</taxon>
    </lineage>
</organism>
<keyword evidence="4" id="KW-0408">Iron</keyword>
<evidence type="ECO:0000313" key="7">
    <source>
        <dbReference type="Proteomes" id="UP000664807"/>
    </source>
</evidence>
<evidence type="ECO:0000256" key="1">
    <source>
        <dbReference type="ARBA" id="ARBA00001966"/>
    </source>
</evidence>
<dbReference type="Proteomes" id="UP000664807">
    <property type="component" value="Unassembled WGS sequence"/>
</dbReference>
<proteinExistence type="predicted"/>
<dbReference type="Pfam" id="PF13353">
    <property type="entry name" value="Fer4_12"/>
    <property type="match status" value="1"/>
</dbReference>
<dbReference type="NCBIfam" id="TIGR02826">
    <property type="entry name" value="RNR_activ_nrdG3"/>
    <property type="match status" value="1"/>
</dbReference>
<dbReference type="EMBL" id="JAFLNM010000001">
    <property type="protein sequence ID" value="MBO0340270.1"/>
    <property type="molecule type" value="Genomic_DNA"/>
</dbReference>
<comment type="cofactor">
    <cofactor evidence="1">
        <name>[4Fe-4S] cluster</name>
        <dbReference type="ChEBI" id="CHEBI:49883"/>
    </cofactor>
</comment>
<evidence type="ECO:0000313" key="6">
    <source>
        <dbReference type="EMBL" id="MBO0340270.1"/>
    </source>
</evidence>
<keyword evidence="2" id="KW-0949">S-adenosyl-L-methionine</keyword>
<dbReference type="InterPro" id="IPR013785">
    <property type="entry name" value="Aldolase_TIM"/>
</dbReference>
<dbReference type="Gene3D" id="3.20.20.70">
    <property type="entry name" value="Aldolase class I"/>
    <property type="match status" value="1"/>
</dbReference>
<dbReference type="InterPro" id="IPR058240">
    <property type="entry name" value="rSAM_sf"/>
</dbReference>
<evidence type="ECO:0000256" key="2">
    <source>
        <dbReference type="ARBA" id="ARBA00022691"/>
    </source>
</evidence>
<evidence type="ECO:0000256" key="4">
    <source>
        <dbReference type="ARBA" id="ARBA00023004"/>
    </source>
</evidence>
<sequence length="149" mass="17167">MFYHDFQVVLQEVPGEISLCFSISGCPLRCHGCHSPFLWKEGNGHELTPEYFKALLNQYVGFATCVVFMGGEWHHRILTEYLQHAQDQGYKTCLYTGQEKISSHICNHLTFLKTGKWDPSRGGLESKRTNQVFLDLRTNTILNHLFISK</sequence>
<reference evidence="6 7" key="1">
    <citation type="submission" date="2021-03" db="EMBL/GenBank/DDBJ databases">
        <title>Muricauda lutimaris sp. nov. and Muricauda ruestringensis sp. nov, two marine members of the Flavobacteriaceae isolated from deep sea sediments of Western Pacific.</title>
        <authorList>
            <person name="Zhao S."/>
            <person name="Liu R."/>
        </authorList>
    </citation>
    <scope>NUCLEOTIDE SEQUENCE [LARGE SCALE GENOMIC DNA]</scope>
    <source>
        <strain evidence="6 7">BC31-3-A3</strain>
    </source>
</reference>
<dbReference type="RefSeq" id="WP_207025928.1">
    <property type="nucleotide sequence ID" value="NZ_JAFLNM010000001.1"/>
</dbReference>
<dbReference type="SUPFAM" id="SSF102114">
    <property type="entry name" value="Radical SAM enzymes"/>
    <property type="match status" value="1"/>
</dbReference>